<keyword evidence="1" id="KW-0233">DNA recombination</keyword>
<dbReference type="InterPro" id="IPR050090">
    <property type="entry name" value="Tyrosine_recombinase_XerCD"/>
</dbReference>
<dbReference type="CDD" id="cd01189">
    <property type="entry name" value="INT_ICEBs1_C_like"/>
    <property type="match status" value="1"/>
</dbReference>
<reference evidence="3 4" key="1">
    <citation type="journal article" date="2018" name="BMC Genomics">
        <title>Comparative genome analysis of jujube witches'-broom Phytoplasma, an obligate pathogen that causes jujube witches'-broom disease.</title>
        <authorList>
            <person name="Wang J."/>
            <person name="Song L."/>
            <person name="Jiao Q."/>
            <person name="Yang S."/>
            <person name="Gao R."/>
            <person name="Lu X."/>
            <person name="Zhou G."/>
        </authorList>
    </citation>
    <scope>NUCLEOTIDE SEQUENCE [LARGE SCALE GENOMIC DNA]</scope>
    <source>
        <strain evidence="3">Jwb-nky</strain>
    </source>
</reference>
<dbReference type="PANTHER" id="PTHR30349">
    <property type="entry name" value="PHAGE INTEGRASE-RELATED"/>
    <property type="match status" value="1"/>
</dbReference>
<dbReference type="EMBL" id="CP025121">
    <property type="protein sequence ID" value="AYJ01380.1"/>
    <property type="molecule type" value="Genomic_DNA"/>
</dbReference>
<dbReference type="AlphaFoldDB" id="A0A660HMV0"/>
<dbReference type="InterPro" id="IPR013762">
    <property type="entry name" value="Integrase-like_cat_sf"/>
</dbReference>
<sequence>MVLSSGIRIGEICALKWKDIDFKRKLFCISKTLQRSMIVNPQKAKTELILNEAKTPQSHREIPLSSFLFHLLTPLKKNLCSTFFILSNNKKPIEPRVFRKYYERLLKKLKIPFINFHGLRHSFATRLVETKIDYKTISSLLGHRDIKTTLNLYVHPNYETKKKSLEKMLQTLI</sequence>
<accession>A0A660HMV0</accession>
<dbReference type="GO" id="GO:0015074">
    <property type="term" value="P:DNA integration"/>
    <property type="evidence" value="ECO:0007669"/>
    <property type="project" value="InterPro"/>
</dbReference>
<dbReference type="RefSeq" id="WP_121464092.1">
    <property type="nucleotide sequence ID" value="NZ_CP091835.1"/>
</dbReference>
<proteinExistence type="predicted"/>
<dbReference type="SUPFAM" id="SSF56349">
    <property type="entry name" value="DNA breaking-rejoining enzymes"/>
    <property type="match status" value="1"/>
</dbReference>
<gene>
    <name evidence="3" type="ORF">CWO85_02610</name>
</gene>
<evidence type="ECO:0000313" key="3">
    <source>
        <dbReference type="EMBL" id="AYJ01380.1"/>
    </source>
</evidence>
<organism evidence="3 4">
    <name type="scientific">Ziziphus jujuba witches'-broom phytoplasma</name>
    <dbReference type="NCBI Taxonomy" id="135727"/>
    <lineage>
        <taxon>Bacteria</taxon>
        <taxon>Bacillati</taxon>
        <taxon>Mycoplasmatota</taxon>
        <taxon>Mollicutes</taxon>
        <taxon>Acholeplasmatales</taxon>
        <taxon>Acholeplasmataceae</taxon>
        <taxon>Candidatus Phytoplasma</taxon>
        <taxon>16SrV (Elm yellows group)</taxon>
    </lineage>
</organism>
<dbReference type="PANTHER" id="PTHR30349:SF64">
    <property type="entry name" value="PROPHAGE INTEGRASE INTD-RELATED"/>
    <property type="match status" value="1"/>
</dbReference>
<protein>
    <recommendedName>
        <fullName evidence="2">Tyr recombinase domain-containing protein</fullName>
    </recommendedName>
</protein>
<dbReference type="InterPro" id="IPR002104">
    <property type="entry name" value="Integrase_catalytic"/>
</dbReference>
<dbReference type="Pfam" id="PF00589">
    <property type="entry name" value="Phage_integrase"/>
    <property type="match status" value="1"/>
</dbReference>
<dbReference type="Proteomes" id="UP000272462">
    <property type="component" value="Chromosome"/>
</dbReference>
<dbReference type="InterPro" id="IPR011010">
    <property type="entry name" value="DNA_brk_join_enz"/>
</dbReference>
<dbReference type="PROSITE" id="PS51898">
    <property type="entry name" value="TYR_RECOMBINASE"/>
    <property type="match status" value="1"/>
</dbReference>
<evidence type="ECO:0000313" key="4">
    <source>
        <dbReference type="Proteomes" id="UP000272462"/>
    </source>
</evidence>
<dbReference type="GO" id="GO:0006310">
    <property type="term" value="P:DNA recombination"/>
    <property type="evidence" value="ECO:0007669"/>
    <property type="project" value="UniProtKB-KW"/>
</dbReference>
<keyword evidence="4" id="KW-1185">Reference proteome</keyword>
<name>A0A660HMV0_ZIZJU</name>
<dbReference type="GO" id="GO:0003677">
    <property type="term" value="F:DNA binding"/>
    <property type="evidence" value="ECO:0007669"/>
    <property type="project" value="InterPro"/>
</dbReference>
<dbReference type="KEGG" id="pzi:CWO85_02610"/>
<feature type="domain" description="Tyr recombinase" evidence="2">
    <location>
        <begin position="1"/>
        <end position="166"/>
    </location>
</feature>
<evidence type="ECO:0000259" key="2">
    <source>
        <dbReference type="PROSITE" id="PS51898"/>
    </source>
</evidence>
<dbReference type="OrthoDB" id="9801717at2"/>
<dbReference type="Gene3D" id="1.10.443.10">
    <property type="entry name" value="Intergrase catalytic core"/>
    <property type="match status" value="1"/>
</dbReference>
<evidence type="ECO:0000256" key="1">
    <source>
        <dbReference type="ARBA" id="ARBA00023172"/>
    </source>
</evidence>